<gene>
    <name evidence="1" type="ORF">GPECTOR_75g747</name>
</gene>
<dbReference type="EMBL" id="LSYV01000076">
    <property type="protein sequence ID" value="KXZ44023.1"/>
    <property type="molecule type" value="Genomic_DNA"/>
</dbReference>
<dbReference type="AlphaFoldDB" id="A0A150G2H5"/>
<organism evidence="1 2">
    <name type="scientific">Gonium pectorale</name>
    <name type="common">Green alga</name>
    <dbReference type="NCBI Taxonomy" id="33097"/>
    <lineage>
        <taxon>Eukaryota</taxon>
        <taxon>Viridiplantae</taxon>
        <taxon>Chlorophyta</taxon>
        <taxon>core chlorophytes</taxon>
        <taxon>Chlorophyceae</taxon>
        <taxon>CS clade</taxon>
        <taxon>Chlamydomonadales</taxon>
        <taxon>Volvocaceae</taxon>
        <taxon>Gonium</taxon>
    </lineage>
</organism>
<comment type="caution">
    <text evidence="1">The sequence shown here is derived from an EMBL/GenBank/DDBJ whole genome shotgun (WGS) entry which is preliminary data.</text>
</comment>
<keyword evidence="2" id="KW-1185">Reference proteome</keyword>
<proteinExistence type="predicted"/>
<protein>
    <submittedName>
        <fullName evidence="1">Uncharacterized protein</fullName>
    </submittedName>
</protein>
<evidence type="ECO:0000313" key="1">
    <source>
        <dbReference type="EMBL" id="KXZ44023.1"/>
    </source>
</evidence>
<dbReference type="Proteomes" id="UP000075714">
    <property type="component" value="Unassembled WGS sequence"/>
</dbReference>
<sequence length="155" mass="16038">MASGPADAAALQHRHLGLPSAAVVIVRDPAARPAAAQPLAEVSDLGSWLRDKLRPPAPNVDVGFNGAPAKTMKQAVVIVRDPAARPAAAQPLAEVSDLGSWLRDKLRPPAPNVDVGFNGAPAKTMKQGARGFGLPHAKTSATSDTFELMANNGRS</sequence>
<name>A0A150G2H5_GONPE</name>
<accession>A0A150G2H5</accession>
<evidence type="ECO:0000313" key="2">
    <source>
        <dbReference type="Proteomes" id="UP000075714"/>
    </source>
</evidence>
<reference evidence="2" key="1">
    <citation type="journal article" date="2016" name="Nat. Commun.">
        <title>The Gonium pectorale genome demonstrates co-option of cell cycle regulation during the evolution of multicellularity.</title>
        <authorList>
            <person name="Hanschen E.R."/>
            <person name="Marriage T.N."/>
            <person name="Ferris P.J."/>
            <person name="Hamaji T."/>
            <person name="Toyoda A."/>
            <person name="Fujiyama A."/>
            <person name="Neme R."/>
            <person name="Noguchi H."/>
            <person name="Minakuchi Y."/>
            <person name="Suzuki M."/>
            <person name="Kawai-Toyooka H."/>
            <person name="Smith D.R."/>
            <person name="Sparks H."/>
            <person name="Anderson J."/>
            <person name="Bakaric R."/>
            <person name="Luria V."/>
            <person name="Karger A."/>
            <person name="Kirschner M.W."/>
            <person name="Durand P.M."/>
            <person name="Michod R.E."/>
            <person name="Nozaki H."/>
            <person name="Olson B.J."/>
        </authorList>
    </citation>
    <scope>NUCLEOTIDE SEQUENCE [LARGE SCALE GENOMIC DNA]</scope>
    <source>
        <strain evidence="2">NIES-2863</strain>
    </source>
</reference>